<keyword evidence="2" id="KW-1185">Reference proteome</keyword>
<dbReference type="AlphaFoldDB" id="A0A4S4D653"/>
<evidence type="ECO:0000313" key="1">
    <source>
        <dbReference type="EMBL" id="THF97872.1"/>
    </source>
</evidence>
<reference evidence="1 2" key="1">
    <citation type="journal article" date="2018" name="Proc. Natl. Acad. Sci. U.S.A.">
        <title>Draft genome sequence of Camellia sinensis var. sinensis provides insights into the evolution of the tea genome and tea quality.</title>
        <authorList>
            <person name="Wei C."/>
            <person name="Yang H."/>
            <person name="Wang S."/>
            <person name="Zhao J."/>
            <person name="Liu C."/>
            <person name="Gao L."/>
            <person name="Xia E."/>
            <person name="Lu Y."/>
            <person name="Tai Y."/>
            <person name="She G."/>
            <person name="Sun J."/>
            <person name="Cao H."/>
            <person name="Tong W."/>
            <person name="Gao Q."/>
            <person name="Li Y."/>
            <person name="Deng W."/>
            <person name="Jiang X."/>
            <person name="Wang W."/>
            <person name="Chen Q."/>
            <person name="Zhang S."/>
            <person name="Li H."/>
            <person name="Wu J."/>
            <person name="Wang P."/>
            <person name="Li P."/>
            <person name="Shi C."/>
            <person name="Zheng F."/>
            <person name="Jian J."/>
            <person name="Huang B."/>
            <person name="Shan D."/>
            <person name="Shi M."/>
            <person name="Fang C."/>
            <person name="Yue Y."/>
            <person name="Li F."/>
            <person name="Li D."/>
            <person name="Wei S."/>
            <person name="Han B."/>
            <person name="Jiang C."/>
            <person name="Yin Y."/>
            <person name="Xia T."/>
            <person name="Zhang Z."/>
            <person name="Bennetzen J.L."/>
            <person name="Zhao S."/>
            <person name="Wan X."/>
        </authorList>
    </citation>
    <scope>NUCLEOTIDE SEQUENCE [LARGE SCALE GENOMIC DNA]</scope>
    <source>
        <strain evidence="2">cv. Shuchazao</strain>
        <tissue evidence="1">Leaf</tissue>
    </source>
</reference>
<protein>
    <submittedName>
        <fullName evidence="1">Uncharacterized protein</fullName>
    </submittedName>
</protein>
<evidence type="ECO:0000313" key="2">
    <source>
        <dbReference type="Proteomes" id="UP000306102"/>
    </source>
</evidence>
<accession>A0A4S4D653</accession>
<organism evidence="1 2">
    <name type="scientific">Camellia sinensis var. sinensis</name>
    <name type="common">China tea</name>
    <dbReference type="NCBI Taxonomy" id="542762"/>
    <lineage>
        <taxon>Eukaryota</taxon>
        <taxon>Viridiplantae</taxon>
        <taxon>Streptophyta</taxon>
        <taxon>Embryophyta</taxon>
        <taxon>Tracheophyta</taxon>
        <taxon>Spermatophyta</taxon>
        <taxon>Magnoliopsida</taxon>
        <taxon>eudicotyledons</taxon>
        <taxon>Gunneridae</taxon>
        <taxon>Pentapetalae</taxon>
        <taxon>asterids</taxon>
        <taxon>Ericales</taxon>
        <taxon>Theaceae</taxon>
        <taxon>Camellia</taxon>
    </lineage>
</organism>
<name>A0A4S4D653_CAMSN</name>
<dbReference type="Proteomes" id="UP000306102">
    <property type="component" value="Unassembled WGS sequence"/>
</dbReference>
<gene>
    <name evidence="1" type="ORF">TEA_015813</name>
</gene>
<sequence length="140" mass="14923">MSAAATRSVFRSTSAARSAGARLAGGASPRRREMRFVCVDSLLPFHTAPASALPTSMLSATPRCYGWTPEGQEAKTVQPVLETHFCESSMASIDSPKWTSLRDLVSTLGVKPRRSPSRAAVLKPTRCFGASELGLGLKGR</sequence>
<proteinExistence type="predicted"/>
<dbReference type="EMBL" id="SDRB02012402">
    <property type="protein sequence ID" value="THF97872.1"/>
    <property type="molecule type" value="Genomic_DNA"/>
</dbReference>
<comment type="caution">
    <text evidence="1">The sequence shown here is derived from an EMBL/GenBank/DDBJ whole genome shotgun (WGS) entry which is preliminary data.</text>
</comment>